<reference evidence="9 10" key="1">
    <citation type="submission" date="2023-07" db="EMBL/GenBank/DDBJ databases">
        <authorList>
            <person name="Lian W.-H."/>
        </authorList>
    </citation>
    <scope>NUCLEOTIDE SEQUENCE [LARGE SCALE GENOMIC DNA]</scope>
    <source>
        <strain evidence="9 10">SYSU DXS3180</strain>
    </source>
</reference>
<evidence type="ECO:0000256" key="5">
    <source>
        <dbReference type="ARBA" id="ARBA00023237"/>
    </source>
</evidence>
<proteinExistence type="inferred from homology"/>
<feature type="domain" description="RagB/SusD" evidence="7">
    <location>
        <begin position="351"/>
        <end position="508"/>
    </location>
</feature>
<evidence type="ECO:0000256" key="2">
    <source>
        <dbReference type="ARBA" id="ARBA00006275"/>
    </source>
</evidence>
<evidence type="ECO:0000313" key="9">
    <source>
        <dbReference type="EMBL" id="MEX6687456.1"/>
    </source>
</evidence>
<gene>
    <name evidence="9" type="primary">nanU</name>
    <name evidence="9" type="ORF">QTN47_08145</name>
</gene>
<name>A0ABV3ZC59_9BACT</name>
<dbReference type="Gene3D" id="1.25.40.390">
    <property type="match status" value="1"/>
</dbReference>
<comment type="caution">
    <text evidence="9">The sequence shown here is derived from an EMBL/GenBank/DDBJ whole genome shotgun (WGS) entry which is preliminary data.</text>
</comment>
<keyword evidence="4" id="KW-0472">Membrane</keyword>
<feature type="domain" description="SusD-like N-terminal" evidence="8">
    <location>
        <begin position="99"/>
        <end position="231"/>
    </location>
</feature>
<comment type="subcellular location">
    <subcellularLocation>
        <location evidence="1">Cell outer membrane</location>
    </subcellularLocation>
</comment>
<dbReference type="PROSITE" id="PS51257">
    <property type="entry name" value="PROKAR_LIPOPROTEIN"/>
    <property type="match status" value="1"/>
</dbReference>
<accession>A0ABV3ZC59</accession>
<dbReference type="RefSeq" id="WP_369328862.1">
    <property type="nucleotide sequence ID" value="NZ_JAULBC010000002.1"/>
</dbReference>
<evidence type="ECO:0000259" key="7">
    <source>
        <dbReference type="Pfam" id="PF07980"/>
    </source>
</evidence>
<evidence type="ECO:0000313" key="10">
    <source>
        <dbReference type="Proteomes" id="UP001560573"/>
    </source>
</evidence>
<evidence type="ECO:0000259" key="8">
    <source>
        <dbReference type="Pfam" id="PF14322"/>
    </source>
</evidence>
<dbReference type="Proteomes" id="UP001560573">
    <property type="component" value="Unassembled WGS sequence"/>
</dbReference>
<keyword evidence="10" id="KW-1185">Reference proteome</keyword>
<dbReference type="InterPro" id="IPR012944">
    <property type="entry name" value="SusD_RagB_dom"/>
</dbReference>
<dbReference type="CDD" id="cd08977">
    <property type="entry name" value="SusD"/>
    <property type="match status" value="1"/>
</dbReference>
<evidence type="ECO:0000256" key="4">
    <source>
        <dbReference type="ARBA" id="ARBA00023136"/>
    </source>
</evidence>
<dbReference type="Pfam" id="PF07980">
    <property type="entry name" value="SusD_RagB"/>
    <property type="match status" value="1"/>
</dbReference>
<feature type="chain" id="PRO_5047065698" evidence="6">
    <location>
        <begin position="24"/>
        <end position="511"/>
    </location>
</feature>
<evidence type="ECO:0000256" key="6">
    <source>
        <dbReference type="SAM" id="SignalP"/>
    </source>
</evidence>
<organism evidence="9 10">
    <name type="scientific">Danxiaibacter flavus</name>
    <dbReference type="NCBI Taxonomy" id="3049108"/>
    <lineage>
        <taxon>Bacteria</taxon>
        <taxon>Pseudomonadati</taxon>
        <taxon>Bacteroidota</taxon>
        <taxon>Chitinophagia</taxon>
        <taxon>Chitinophagales</taxon>
        <taxon>Chitinophagaceae</taxon>
        <taxon>Danxiaibacter</taxon>
    </lineage>
</organism>
<protein>
    <submittedName>
        <fullName evidence="9">SusD family outer membrane lipoprotein NanU</fullName>
    </submittedName>
</protein>
<keyword evidence="3 6" id="KW-0732">Signal</keyword>
<dbReference type="Pfam" id="PF14322">
    <property type="entry name" value="SusD-like_3"/>
    <property type="match status" value="1"/>
</dbReference>
<evidence type="ECO:0000256" key="3">
    <source>
        <dbReference type="ARBA" id="ARBA00022729"/>
    </source>
</evidence>
<keyword evidence="9" id="KW-0449">Lipoprotein</keyword>
<dbReference type="SUPFAM" id="SSF48452">
    <property type="entry name" value="TPR-like"/>
    <property type="match status" value="1"/>
</dbReference>
<sequence length="511" mass="57695">MKNRLIKLLYATTLMALITSCSKQLDLTPVSSISDANYWQTPDQFDAFVTGIHARFRTDNLSMQYLGEMRADIFGTDPGNNGASFTGEATQGLEHMWLQTLDLDNALVNNYGGFYYNIDQINLLISKIKSTNVITGTNKSYYLGEAYGMRAFYYFQMYRSWGNLVIQTDPVTSINVGNLNKPADSSEQVMKLIKADIDSSATSFASDYSFRNTKSFWSKPATLMLKAEVYLWTSYRGGGANDATTALNALDEIQNNTALSLLPSYASVFATDNKGNNEIIFASRYKLNEATLGFVQNSFVPQTGFIANYYDSLNSRKFTVTTDNWGGLLRAPVKTSTYRMFNDRDSRKWSSIQGAYNFTGTDYTIAGCFSNKYQGEQNAGNRQMTNDFPVYRYADLLLLKAEAKIALGQSPATEINLVRARAYGTNFNAAVDGYPNQTIDANPREAILQERLFEFVFEGKRWYDLRRMGDNFVYEHTTLQPSQSYKLLWPIDRNSLINNRLLTQTPGYTTF</sequence>
<dbReference type="InterPro" id="IPR011990">
    <property type="entry name" value="TPR-like_helical_dom_sf"/>
</dbReference>
<dbReference type="NCBIfam" id="NF033072">
    <property type="entry name" value="NanU"/>
    <property type="match status" value="1"/>
</dbReference>
<dbReference type="InterPro" id="IPR033985">
    <property type="entry name" value="SusD-like_N"/>
</dbReference>
<feature type="signal peptide" evidence="6">
    <location>
        <begin position="1"/>
        <end position="23"/>
    </location>
</feature>
<dbReference type="EMBL" id="JAULBC010000002">
    <property type="protein sequence ID" value="MEX6687456.1"/>
    <property type="molecule type" value="Genomic_DNA"/>
</dbReference>
<evidence type="ECO:0000256" key="1">
    <source>
        <dbReference type="ARBA" id="ARBA00004442"/>
    </source>
</evidence>
<comment type="similarity">
    <text evidence="2">Belongs to the SusD family.</text>
</comment>
<keyword evidence="5" id="KW-0998">Cell outer membrane</keyword>